<dbReference type="PROSITE" id="PS50846">
    <property type="entry name" value="HMA_2"/>
    <property type="match status" value="1"/>
</dbReference>
<proteinExistence type="predicted"/>
<dbReference type="EMBL" id="BAABRN010000042">
    <property type="protein sequence ID" value="GAA5503227.1"/>
    <property type="molecule type" value="Genomic_DNA"/>
</dbReference>
<organism evidence="3 4">
    <name type="scientific">Deinococcus xinjiangensis</name>
    <dbReference type="NCBI Taxonomy" id="457454"/>
    <lineage>
        <taxon>Bacteria</taxon>
        <taxon>Thermotogati</taxon>
        <taxon>Deinococcota</taxon>
        <taxon>Deinococci</taxon>
        <taxon>Deinococcales</taxon>
        <taxon>Deinococcaceae</taxon>
        <taxon>Deinococcus</taxon>
    </lineage>
</organism>
<gene>
    <name evidence="3" type="primary">copZ</name>
    <name evidence="3" type="ORF">Dxin01_02982</name>
</gene>
<sequence>MQTELKVTGMSCGHCVKAVETALKGVAGVEGVQVSLEQGKASVQGNANPEQLVAAVVEEGYAAEVVGA</sequence>
<dbReference type="InterPro" id="IPR036163">
    <property type="entry name" value="HMA_dom_sf"/>
</dbReference>
<protein>
    <submittedName>
        <fullName evidence="3">Copper chaperone CopZ</fullName>
    </submittedName>
</protein>
<dbReference type="CDD" id="cd00371">
    <property type="entry name" value="HMA"/>
    <property type="match status" value="1"/>
</dbReference>
<evidence type="ECO:0000259" key="2">
    <source>
        <dbReference type="PROSITE" id="PS50846"/>
    </source>
</evidence>
<comment type="caution">
    <text evidence="3">The sequence shown here is derived from an EMBL/GenBank/DDBJ whole genome shotgun (WGS) entry which is preliminary data.</text>
</comment>
<dbReference type="InterPro" id="IPR017969">
    <property type="entry name" value="Heavy-metal-associated_CS"/>
</dbReference>
<dbReference type="SUPFAM" id="SSF55008">
    <property type="entry name" value="HMA, heavy metal-associated domain"/>
    <property type="match status" value="1"/>
</dbReference>
<evidence type="ECO:0000256" key="1">
    <source>
        <dbReference type="ARBA" id="ARBA00022723"/>
    </source>
</evidence>
<dbReference type="PANTHER" id="PTHR22814">
    <property type="entry name" value="COPPER TRANSPORT PROTEIN ATOX1-RELATED"/>
    <property type="match status" value="1"/>
</dbReference>
<dbReference type="Proteomes" id="UP001458946">
    <property type="component" value="Unassembled WGS sequence"/>
</dbReference>
<dbReference type="Pfam" id="PF00403">
    <property type="entry name" value="HMA"/>
    <property type="match status" value="1"/>
</dbReference>
<keyword evidence="1" id="KW-0479">Metal-binding</keyword>
<feature type="domain" description="HMA" evidence="2">
    <location>
        <begin position="1"/>
        <end position="64"/>
    </location>
</feature>
<dbReference type="InterPro" id="IPR006121">
    <property type="entry name" value="HMA_dom"/>
</dbReference>
<dbReference type="RefSeq" id="WP_353543200.1">
    <property type="nucleotide sequence ID" value="NZ_BAABRN010000042.1"/>
</dbReference>
<dbReference type="PROSITE" id="PS01047">
    <property type="entry name" value="HMA_1"/>
    <property type="match status" value="1"/>
</dbReference>
<evidence type="ECO:0000313" key="4">
    <source>
        <dbReference type="Proteomes" id="UP001458946"/>
    </source>
</evidence>
<keyword evidence="4" id="KW-1185">Reference proteome</keyword>
<evidence type="ECO:0000313" key="3">
    <source>
        <dbReference type="EMBL" id="GAA5503227.1"/>
    </source>
</evidence>
<name>A0ABP9VHN4_9DEIO</name>
<accession>A0ABP9VHN4</accession>
<dbReference type="PANTHER" id="PTHR22814:SF287">
    <property type="entry name" value="COPPER TRANSPORT PROTEIN ATX1"/>
    <property type="match status" value="1"/>
</dbReference>
<dbReference type="Gene3D" id="3.30.70.100">
    <property type="match status" value="1"/>
</dbReference>
<reference evidence="3 4" key="1">
    <citation type="submission" date="2024-02" db="EMBL/GenBank/DDBJ databases">
        <title>Deinococcus xinjiangensis NBRC 107630.</title>
        <authorList>
            <person name="Ichikawa N."/>
            <person name="Katano-Makiyama Y."/>
            <person name="Hidaka K."/>
        </authorList>
    </citation>
    <scope>NUCLEOTIDE SEQUENCE [LARGE SCALE GENOMIC DNA]</scope>
    <source>
        <strain evidence="3 4">NBRC 107630</strain>
    </source>
</reference>